<dbReference type="EMBL" id="GISG01043438">
    <property type="protein sequence ID" value="MBA4623586.1"/>
    <property type="molecule type" value="Transcribed_RNA"/>
</dbReference>
<dbReference type="EMBL" id="GISG01043437">
    <property type="protein sequence ID" value="MBA4623585.1"/>
    <property type="molecule type" value="Transcribed_RNA"/>
</dbReference>
<dbReference type="GO" id="GO:0004566">
    <property type="term" value="F:beta-glucuronidase activity"/>
    <property type="evidence" value="ECO:0007669"/>
    <property type="project" value="UniProtKB-EC"/>
</dbReference>
<dbReference type="PANTHER" id="PTHR14363">
    <property type="entry name" value="HEPARANASE-RELATED"/>
    <property type="match status" value="1"/>
</dbReference>
<protein>
    <submittedName>
        <fullName evidence="1">Beta-glucuronidase</fullName>
        <ecNumber evidence="1">3.2.1.31</ecNumber>
    </submittedName>
</protein>
<keyword evidence="1" id="KW-0326">Glycosidase</keyword>
<dbReference type="PANTHER" id="PTHR14363:SF21">
    <property type="entry name" value="HEPARANASE-LIKE PROTEIN 1"/>
    <property type="match status" value="1"/>
</dbReference>
<reference evidence="1" key="2">
    <citation type="submission" date="2020-07" db="EMBL/GenBank/DDBJ databases">
        <authorList>
            <person name="Vera ALvarez R."/>
            <person name="Arias-Moreno D.M."/>
            <person name="Jimenez-Jacinto V."/>
            <person name="Jimenez-Bremont J.F."/>
            <person name="Swaminathan K."/>
            <person name="Moose S.P."/>
            <person name="Guerrero-Gonzalez M.L."/>
            <person name="Marino-Ramirez L."/>
            <person name="Landsman D."/>
            <person name="Rodriguez-Kessler M."/>
            <person name="Delgado-Sanchez P."/>
        </authorList>
    </citation>
    <scope>NUCLEOTIDE SEQUENCE</scope>
    <source>
        <tissue evidence="1">Cladode</tissue>
    </source>
</reference>
<accession>A0A7C9CQY1</accession>
<sequence>MGKKVLSTYIEASSDLRAYAHCTKRREGVTLLLINLSNSTTYEIKVHNTMNRALHVPNYSIPKQGSLKNKFKKAFSWAGSKASDQHLYREEYRLTPKDEFKQSQIILLNGKQLSVSEHGDIPHLEPAFVNAFSPIHISPLSITFMVLPKFEAPTCWS</sequence>
<proteinExistence type="predicted"/>
<dbReference type="GO" id="GO:0009505">
    <property type="term" value="C:plant-type cell wall"/>
    <property type="evidence" value="ECO:0007669"/>
    <property type="project" value="TreeGrafter"/>
</dbReference>
<dbReference type="EC" id="3.2.1.31" evidence="1"/>
<name>A0A7C9CQY1_OPUST</name>
<keyword evidence="1" id="KW-0378">Hydrolase</keyword>
<dbReference type="AlphaFoldDB" id="A0A7C9CQY1"/>
<evidence type="ECO:0000313" key="1">
    <source>
        <dbReference type="EMBL" id="MBA4623586.1"/>
    </source>
</evidence>
<reference evidence="1" key="1">
    <citation type="journal article" date="2013" name="J. Plant Res.">
        <title>Effect of fungi and light on seed germination of three Opuntia species from semiarid lands of central Mexico.</title>
        <authorList>
            <person name="Delgado-Sanchez P."/>
            <person name="Jimenez-Bremont J.F."/>
            <person name="Guerrero-Gonzalez Mde L."/>
            <person name="Flores J."/>
        </authorList>
    </citation>
    <scope>NUCLEOTIDE SEQUENCE</scope>
    <source>
        <tissue evidence="1">Cladode</tissue>
    </source>
</reference>
<organism evidence="1">
    <name type="scientific">Opuntia streptacantha</name>
    <name type="common">Prickly pear cactus</name>
    <name type="synonym">Opuntia cardona</name>
    <dbReference type="NCBI Taxonomy" id="393608"/>
    <lineage>
        <taxon>Eukaryota</taxon>
        <taxon>Viridiplantae</taxon>
        <taxon>Streptophyta</taxon>
        <taxon>Embryophyta</taxon>
        <taxon>Tracheophyta</taxon>
        <taxon>Spermatophyta</taxon>
        <taxon>Magnoliopsida</taxon>
        <taxon>eudicotyledons</taxon>
        <taxon>Gunneridae</taxon>
        <taxon>Pentapetalae</taxon>
        <taxon>Caryophyllales</taxon>
        <taxon>Cactineae</taxon>
        <taxon>Cactaceae</taxon>
        <taxon>Opuntioideae</taxon>
        <taxon>Opuntia</taxon>
    </lineage>
</organism>